<name>A0ABW2V1T1_9BACL</name>
<dbReference type="Pfam" id="PF19906">
    <property type="entry name" value="CGDB"/>
    <property type="match status" value="1"/>
</dbReference>
<sequence length="128" mass="14418">MNRIETKQLGEIFYEMTYVKNSLRNVYCGGERIGFRFNLDNPPLALGGMAIDFKLLLNGEEAESHLVWIRQGRSERNAATISPEQPYTFEVGAPTEWTVLLPGGLPAGEHTIVIVTEQYAFGRRRCPS</sequence>
<evidence type="ECO:0000256" key="2">
    <source>
        <dbReference type="ARBA" id="ARBA00023277"/>
    </source>
</evidence>
<accession>A0ABW2V1T1</accession>
<dbReference type="InterPro" id="IPR045959">
    <property type="entry name" value="CGDB"/>
</dbReference>
<dbReference type="Proteomes" id="UP001596528">
    <property type="component" value="Unassembled WGS sequence"/>
</dbReference>
<reference evidence="7" key="1">
    <citation type="journal article" date="2019" name="Int. J. Syst. Evol. Microbiol.">
        <title>The Global Catalogue of Microorganisms (GCM) 10K type strain sequencing project: providing services to taxonomists for standard genome sequencing and annotation.</title>
        <authorList>
            <consortium name="The Broad Institute Genomics Platform"/>
            <consortium name="The Broad Institute Genome Sequencing Center for Infectious Disease"/>
            <person name="Wu L."/>
            <person name="Ma J."/>
        </authorList>
    </citation>
    <scope>NUCLEOTIDE SEQUENCE [LARGE SCALE GENOMIC DNA]</scope>
    <source>
        <strain evidence="7">JCM 18657</strain>
    </source>
</reference>
<gene>
    <name evidence="6" type="ORF">ACFQWB_09280</name>
</gene>
<dbReference type="RefSeq" id="WP_170209514.1">
    <property type="nucleotide sequence ID" value="NZ_JBHTGQ010000020.1"/>
</dbReference>
<evidence type="ECO:0000256" key="3">
    <source>
        <dbReference type="ARBA" id="ARBA00046336"/>
    </source>
</evidence>
<protein>
    <recommendedName>
        <fullName evidence="4">C-deglycosylation enzyme beta subunit</fullName>
    </recommendedName>
</protein>
<comment type="caution">
    <text evidence="6">The sequence shown here is derived from an EMBL/GenBank/DDBJ whole genome shotgun (WGS) entry which is preliminary data.</text>
</comment>
<proteinExistence type="inferred from homology"/>
<organism evidence="6 7">
    <name type="scientific">Paenibacillus thermoaerophilus</name>
    <dbReference type="NCBI Taxonomy" id="1215385"/>
    <lineage>
        <taxon>Bacteria</taxon>
        <taxon>Bacillati</taxon>
        <taxon>Bacillota</taxon>
        <taxon>Bacilli</taxon>
        <taxon>Bacillales</taxon>
        <taxon>Paenibacillaceae</taxon>
        <taxon>Paenibacillus</taxon>
    </lineage>
</organism>
<feature type="domain" description="C-glycoside deglycosidase beta subunit" evidence="5">
    <location>
        <begin position="16"/>
        <end position="114"/>
    </location>
</feature>
<evidence type="ECO:0000256" key="4">
    <source>
        <dbReference type="ARBA" id="ARBA00047208"/>
    </source>
</evidence>
<keyword evidence="1" id="KW-0456">Lyase</keyword>
<evidence type="ECO:0000256" key="1">
    <source>
        <dbReference type="ARBA" id="ARBA00023239"/>
    </source>
</evidence>
<keyword evidence="2" id="KW-0119">Carbohydrate metabolism</keyword>
<evidence type="ECO:0000313" key="7">
    <source>
        <dbReference type="Proteomes" id="UP001596528"/>
    </source>
</evidence>
<evidence type="ECO:0000313" key="6">
    <source>
        <dbReference type="EMBL" id="MFC7750119.1"/>
    </source>
</evidence>
<comment type="similarity">
    <text evidence="3">Belongs to the C-glycoside deglycosidase beta subunit family.</text>
</comment>
<keyword evidence="7" id="KW-1185">Reference proteome</keyword>
<evidence type="ECO:0000259" key="5">
    <source>
        <dbReference type="Pfam" id="PF19906"/>
    </source>
</evidence>
<dbReference type="EMBL" id="JBHTGQ010000020">
    <property type="protein sequence ID" value="MFC7750119.1"/>
    <property type="molecule type" value="Genomic_DNA"/>
</dbReference>